<evidence type="ECO:0000313" key="1">
    <source>
        <dbReference type="EMBL" id="GAA0245374.1"/>
    </source>
</evidence>
<protein>
    <submittedName>
        <fullName evidence="1">Uncharacterized protein</fullName>
    </submittedName>
</protein>
<keyword evidence="2" id="KW-1185">Reference proteome</keyword>
<dbReference type="EMBL" id="BAAAGX010000013">
    <property type="protein sequence ID" value="GAA0245374.1"/>
    <property type="molecule type" value="Genomic_DNA"/>
</dbReference>
<proteinExistence type="predicted"/>
<accession>A0ABN0UC15</accession>
<dbReference type="Proteomes" id="UP001500967">
    <property type="component" value="Unassembled WGS sequence"/>
</dbReference>
<gene>
    <name evidence="1" type="ORF">GCM10009539_33460</name>
</gene>
<evidence type="ECO:0000313" key="2">
    <source>
        <dbReference type="Proteomes" id="UP001500967"/>
    </source>
</evidence>
<reference evidence="1 2" key="1">
    <citation type="journal article" date="2019" name="Int. J. Syst. Evol. Microbiol.">
        <title>The Global Catalogue of Microorganisms (GCM) 10K type strain sequencing project: providing services to taxonomists for standard genome sequencing and annotation.</title>
        <authorList>
            <consortium name="The Broad Institute Genomics Platform"/>
            <consortium name="The Broad Institute Genome Sequencing Center for Infectious Disease"/>
            <person name="Wu L."/>
            <person name="Ma J."/>
        </authorList>
    </citation>
    <scope>NUCLEOTIDE SEQUENCE [LARGE SCALE GENOMIC DNA]</scope>
    <source>
        <strain evidence="1 2">JCM 10425</strain>
    </source>
</reference>
<comment type="caution">
    <text evidence="1">The sequence shown here is derived from an EMBL/GenBank/DDBJ whole genome shotgun (WGS) entry which is preliminary data.</text>
</comment>
<name>A0ABN0UC15_9ACTN</name>
<organism evidence="1 2">
    <name type="scientific">Cryptosporangium japonicum</name>
    <dbReference type="NCBI Taxonomy" id="80872"/>
    <lineage>
        <taxon>Bacteria</taxon>
        <taxon>Bacillati</taxon>
        <taxon>Actinomycetota</taxon>
        <taxon>Actinomycetes</taxon>
        <taxon>Cryptosporangiales</taxon>
        <taxon>Cryptosporangiaceae</taxon>
        <taxon>Cryptosporangium</taxon>
    </lineage>
</organism>
<sequence>MVPEAVVVGDALDETVPGAATWLALGVAPAGAGTVVLEAVVLFAAPTDPMFGVPAPATTGGAISLYGGGASSP</sequence>